<dbReference type="SUPFAM" id="SSF101790">
    <property type="entry name" value="Aminomethyltransferase beta-barrel domain"/>
    <property type="match status" value="1"/>
</dbReference>
<dbReference type="InterPro" id="IPR029043">
    <property type="entry name" value="GcvT/YgfZ_C"/>
</dbReference>
<reference evidence="3 4" key="1">
    <citation type="submission" date="2019-12" db="EMBL/GenBank/DDBJ databases">
        <title>Maritimibacter sp. nov. sp. isolated from sea sand.</title>
        <authorList>
            <person name="Kim J."/>
            <person name="Jeong S.E."/>
            <person name="Jung H.S."/>
            <person name="Jeon C.O."/>
        </authorList>
    </citation>
    <scope>NUCLEOTIDE SEQUENCE [LARGE SCALE GENOMIC DNA]</scope>
    <source>
        <strain evidence="3 4">DP07</strain>
    </source>
</reference>
<proteinExistence type="predicted"/>
<dbReference type="EMBL" id="WTUX01000003">
    <property type="protein sequence ID" value="MZR11667.1"/>
    <property type="molecule type" value="Genomic_DNA"/>
</dbReference>
<organism evidence="3 4">
    <name type="scientific">Maritimibacter harenae</name>
    <dbReference type="NCBI Taxonomy" id="2606218"/>
    <lineage>
        <taxon>Bacteria</taxon>
        <taxon>Pseudomonadati</taxon>
        <taxon>Pseudomonadota</taxon>
        <taxon>Alphaproteobacteria</taxon>
        <taxon>Rhodobacterales</taxon>
        <taxon>Roseobacteraceae</taxon>
        <taxon>Maritimibacter</taxon>
    </lineage>
</organism>
<dbReference type="GO" id="GO:0005829">
    <property type="term" value="C:cytosol"/>
    <property type="evidence" value="ECO:0007669"/>
    <property type="project" value="TreeGrafter"/>
</dbReference>
<feature type="binding site" evidence="1">
    <location>
        <position position="185"/>
    </location>
    <ligand>
        <name>substrate</name>
    </ligand>
</feature>
<feature type="domain" description="GCVT N-terminal" evidence="2">
    <location>
        <begin position="27"/>
        <end position="228"/>
    </location>
</feature>
<evidence type="ECO:0000259" key="2">
    <source>
        <dbReference type="Pfam" id="PF01571"/>
    </source>
</evidence>
<dbReference type="Proteomes" id="UP000467322">
    <property type="component" value="Unassembled WGS sequence"/>
</dbReference>
<protein>
    <submittedName>
        <fullName evidence="3">Aminomethyl transferase family protein</fullName>
    </submittedName>
</protein>
<accession>A0A845M1S6</accession>
<dbReference type="PIRSF" id="PIRSF006487">
    <property type="entry name" value="GcvT"/>
    <property type="match status" value="1"/>
</dbReference>
<dbReference type="InterPro" id="IPR006222">
    <property type="entry name" value="GCVT_N"/>
</dbReference>
<keyword evidence="3" id="KW-0808">Transferase</keyword>
<keyword evidence="4" id="KW-1185">Reference proteome</keyword>
<dbReference type="PANTHER" id="PTHR43757:SF2">
    <property type="entry name" value="AMINOMETHYLTRANSFERASE, MITOCHONDRIAL"/>
    <property type="match status" value="1"/>
</dbReference>
<evidence type="ECO:0000313" key="3">
    <source>
        <dbReference type="EMBL" id="MZR11667.1"/>
    </source>
</evidence>
<dbReference type="Gene3D" id="3.30.1360.120">
    <property type="entry name" value="Probable tRNA modification gtpase trme, domain 1"/>
    <property type="match status" value="1"/>
</dbReference>
<comment type="caution">
    <text evidence="3">The sequence shown here is derived from an EMBL/GenBank/DDBJ whole genome shotgun (WGS) entry which is preliminary data.</text>
</comment>
<evidence type="ECO:0000313" key="4">
    <source>
        <dbReference type="Proteomes" id="UP000467322"/>
    </source>
</evidence>
<name>A0A845M1S6_9RHOB</name>
<dbReference type="GO" id="GO:0016740">
    <property type="term" value="F:transferase activity"/>
    <property type="evidence" value="ECO:0007669"/>
    <property type="project" value="UniProtKB-KW"/>
</dbReference>
<dbReference type="InterPro" id="IPR027266">
    <property type="entry name" value="TrmE/GcvT-like"/>
</dbReference>
<sequence>MTRKDVERLRAATPDYHRGWGGPEYTDWRDEQMSWKSTCYLGDWSFLVDLEVSGPDALKVFQDTSVNGFGKFAIGQAKHVVQCTEAGKVVAEGVLMRMSEDTYRVQSTPARWTAYILESGHYDATSRIIDTFQFQVSGPNALALCQKVTGAEMTDIKFMHFGEFRIAGRQTFAVRQGMAGEIGFEFHGAAEDAEVVRAAILEAGEAFGIRQLGRRTAMINHLEAAFPTGGWHYLPASHGPGMEGYQAFLKRFTGWKIPPVLRGSYDPDDISDLFMSPYDLGWGKSIRFDHDFTGRAALEHEAENPNRQRVTLEFDPHDVTEIYNSLFGETTPYDQIEIPHPTRWVTWADEVQIDGRFVGISSTPGYSYYFRKVLSLAFVAPEVAQPGTKVNILWGSPGTPQRLISATVAPAPYKTDRRRGDLGR</sequence>
<dbReference type="SUPFAM" id="SSF103025">
    <property type="entry name" value="Folate-binding domain"/>
    <property type="match status" value="1"/>
</dbReference>
<dbReference type="RefSeq" id="WP_161349795.1">
    <property type="nucleotide sequence ID" value="NZ_WTUX01000003.1"/>
</dbReference>
<dbReference type="PANTHER" id="PTHR43757">
    <property type="entry name" value="AMINOMETHYLTRANSFERASE"/>
    <property type="match status" value="1"/>
</dbReference>
<evidence type="ECO:0000256" key="1">
    <source>
        <dbReference type="PIRSR" id="PIRSR006487-1"/>
    </source>
</evidence>
<dbReference type="InterPro" id="IPR028896">
    <property type="entry name" value="GcvT/YgfZ/DmdA"/>
</dbReference>
<dbReference type="AlphaFoldDB" id="A0A845M1S6"/>
<gene>
    <name evidence="3" type="ORF">GQE99_01340</name>
</gene>
<dbReference type="Pfam" id="PF01571">
    <property type="entry name" value="GCV_T"/>
    <property type="match status" value="1"/>
</dbReference>